<feature type="compositionally biased region" description="Polar residues" evidence="1">
    <location>
        <begin position="9"/>
        <end position="19"/>
    </location>
</feature>
<feature type="region of interest" description="Disordered" evidence="1">
    <location>
        <begin position="1"/>
        <end position="26"/>
    </location>
</feature>
<reference evidence="2" key="1">
    <citation type="submission" date="2021-03" db="EMBL/GenBank/DDBJ databases">
        <title>Draft genome sequence of rust myrtle Austropuccinia psidii MF-1, a brazilian biotype.</title>
        <authorList>
            <person name="Quecine M.C."/>
            <person name="Pachon D.M.R."/>
            <person name="Bonatelli M.L."/>
            <person name="Correr F.H."/>
            <person name="Franceschini L.M."/>
            <person name="Leite T.F."/>
            <person name="Margarido G.R.A."/>
            <person name="Almeida C.A."/>
            <person name="Ferrarezi J.A."/>
            <person name="Labate C.A."/>
        </authorList>
    </citation>
    <scope>NUCLEOTIDE SEQUENCE</scope>
    <source>
        <strain evidence="2">MF-1</strain>
    </source>
</reference>
<proteinExistence type="predicted"/>
<comment type="caution">
    <text evidence="2">The sequence shown here is derived from an EMBL/GenBank/DDBJ whole genome shotgun (WGS) entry which is preliminary data.</text>
</comment>
<sequence>MSPLHLRNLESQGTSQTTEKACLEPKDLEEDTLDPVVDFKKLREIISTMPFTLQFNRNLKPEDWKNVDQVLQLHQLLKHLFQWRMDKETFNLASYWAELQASFQRYFSERYPSKTLWKSPKVGTPPSISDSWRRGQPG</sequence>
<feature type="region of interest" description="Disordered" evidence="1">
    <location>
        <begin position="118"/>
        <end position="138"/>
    </location>
</feature>
<name>A0A9Q3CXD0_9BASI</name>
<accession>A0A9Q3CXD0</accession>
<organism evidence="2 3">
    <name type="scientific">Austropuccinia psidii MF-1</name>
    <dbReference type="NCBI Taxonomy" id="1389203"/>
    <lineage>
        <taxon>Eukaryota</taxon>
        <taxon>Fungi</taxon>
        <taxon>Dikarya</taxon>
        <taxon>Basidiomycota</taxon>
        <taxon>Pucciniomycotina</taxon>
        <taxon>Pucciniomycetes</taxon>
        <taxon>Pucciniales</taxon>
        <taxon>Sphaerophragmiaceae</taxon>
        <taxon>Austropuccinia</taxon>
    </lineage>
</organism>
<protein>
    <submittedName>
        <fullName evidence="2">Uncharacterized protein</fullName>
    </submittedName>
</protein>
<evidence type="ECO:0000256" key="1">
    <source>
        <dbReference type="SAM" id="MobiDB-lite"/>
    </source>
</evidence>
<evidence type="ECO:0000313" key="3">
    <source>
        <dbReference type="Proteomes" id="UP000765509"/>
    </source>
</evidence>
<dbReference type="EMBL" id="AVOT02011155">
    <property type="protein sequence ID" value="MBW0491587.1"/>
    <property type="molecule type" value="Genomic_DNA"/>
</dbReference>
<evidence type="ECO:0000313" key="2">
    <source>
        <dbReference type="EMBL" id="MBW0491587.1"/>
    </source>
</evidence>
<keyword evidence="3" id="KW-1185">Reference proteome</keyword>
<gene>
    <name evidence="2" type="ORF">O181_031302</name>
</gene>
<dbReference type="AlphaFoldDB" id="A0A9Q3CXD0"/>
<dbReference type="Proteomes" id="UP000765509">
    <property type="component" value="Unassembled WGS sequence"/>
</dbReference>